<protein>
    <submittedName>
        <fullName evidence="2">Putative ovule protein</fullName>
    </submittedName>
</protein>
<dbReference type="AlphaFoldDB" id="A0A0V0H8W4"/>
<sequence>MATESENDLGDTAGTAPVTSTDNEAKTKKKRKRDYCQECGTVYLVHTKMTLRRDCNIFPRRRLLLLPEQLSDLIVGEG</sequence>
<proteinExistence type="predicted"/>
<reference evidence="2" key="1">
    <citation type="submission" date="2015-12" db="EMBL/GenBank/DDBJ databases">
        <title>Gene expression during late stages of embryo sac development: a critical building block for successful pollen-pistil interactions.</title>
        <authorList>
            <person name="Liu Y."/>
            <person name="Joly V."/>
            <person name="Sabar M."/>
            <person name="Matton D.P."/>
        </authorList>
    </citation>
    <scope>NUCLEOTIDE SEQUENCE</scope>
</reference>
<evidence type="ECO:0000313" key="2">
    <source>
        <dbReference type="EMBL" id="JAP16288.1"/>
    </source>
</evidence>
<feature type="region of interest" description="Disordered" evidence="1">
    <location>
        <begin position="1"/>
        <end position="33"/>
    </location>
</feature>
<name>A0A0V0H8W4_SOLCH</name>
<evidence type="ECO:0000256" key="1">
    <source>
        <dbReference type="SAM" id="MobiDB-lite"/>
    </source>
</evidence>
<organism evidence="2">
    <name type="scientific">Solanum chacoense</name>
    <name type="common">Chaco potato</name>
    <dbReference type="NCBI Taxonomy" id="4108"/>
    <lineage>
        <taxon>Eukaryota</taxon>
        <taxon>Viridiplantae</taxon>
        <taxon>Streptophyta</taxon>
        <taxon>Embryophyta</taxon>
        <taxon>Tracheophyta</taxon>
        <taxon>Spermatophyta</taxon>
        <taxon>Magnoliopsida</taxon>
        <taxon>eudicotyledons</taxon>
        <taxon>Gunneridae</taxon>
        <taxon>Pentapetalae</taxon>
        <taxon>asterids</taxon>
        <taxon>lamiids</taxon>
        <taxon>Solanales</taxon>
        <taxon>Solanaceae</taxon>
        <taxon>Solanoideae</taxon>
        <taxon>Solaneae</taxon>
        <taxon>Solanum</taxon>
    </lineage>
</organism>
<dbReference type="EMBL" id="GEDG01024023">
    <property type="protein sequence ID" value="JAP16288.1"/>
    <property type="molecule type" value="Transcribed_RNA"/>
</dbReference>
<accession>A0A0V0H8W4</accession>